<feature type="non-terminal residue" evidence="1">
    <location>
        <position position="1"/>
    </location>
</feature>
<reference evidence="1 2" key="1">
    <citation type="submission" date="2021-06" db="EMBL/GenBank/DDBJ databases">
        <authorList>
            <person name="Kallberg Y."/>
            <person name="Tangrot J."/>
            <person name="Rosling A."/>
        </authorList>
    </citation>
    <scope>NUCLEOTIDE SEQUENCE [LARGE SCALE GENOMIC DNA]</scope>
    <source>
        <strain evidence="1 2">120-4 pot B 10/14</strain>
    </source>
</reference>
<organism evidence="1 2">
    <name type="scientific">Gigaspora margarita</name>
    <dbReference type="NCBI Taxonomy" id="4874"/>
    <lineage>
        <taxon>Eukaryota</taxon>
        <taxon>Fungi</taxon>
        <taxon>Fungi incertae sedis</taxon>
        <taxon>Mucoromycota</taxon>
        <taxon>Glomeromycotina</taxon>
        <taxon>Glomeromycetes</taxon>
        <taxon>Diversisporales</taxon>
        <taxon>Gigasporaceae</taxon>
        <taxon>Gigaspora</taxon>
    </lineage>
</organism>
<comment type="caution">
    <text evidence="1">The sequence shown here is derived from an EMBL/GenBank/DDBJ whole genome shotgun (WGS) entry which is preliminary data.</text>
</comment>
<protein>
    <submittedName>
        <fullName evidence="1">13126_t:CDS:1</fullName>
    </submittedName>
</protein>
<dbReference type="EMBL" id="CAJVQB010160816">
    <property type="protein sequence ID" value="CAG8856512.1"/>
    <property type="molecule type" value="Genomic_DNA"/>
</dbReference>
<evidence type="ECO:0000313" key="2">
    <source>
        <dbReference type="Proteomes" id="UP000789901"/>
    </source>
</evidence>
<evidence type="ECO:0000313" key="1">
    <source>
        <dbReference type="EMBL" id="CAG8856512.1"/>
    </source>
</evidence>
<gene>
    <name evidence="1" type="ORF">GMARGA_LOCUS45333</name>
</gene>
<proteinExistence type="predicted"/>
<sequence length="46" mass="5499">TLASKFDPLEPLDNNSLYLPQDFVLILLNERWWHILQKLINILTSY</sequence>
<name>A0ABN7XN96_GIGMA</name>
<feature type="non-terminal residue" evidence="1">
    <location>
        <position position="46"/>
    </location>
</feature>
<accession>A0ABN7XN96</accession>
<dbReference type="Proteomes" id="UP000789901">
    <property type="component" value="Unassembled WGS sequence"/>
</dbReference>
<keyword evidence="2" id="KW-1185">Reference proteome</keyword>